<dbReference type="OrthoDB" id="275582at2759"/>
<evidence type="ECO:0000313" key="5">
    <source>
        <dbReference type="EMBL" id="EEB05772.1"/>
    </source>
</evidence>
<dbReference type="Pfam" id="PF00276">
    <property type="entry name" value="Ribosomal_L23"/>
    <property type="match status" value="1"/>
</dbReference>
<dbReference type="GO" id="GO:0005762">
    <property type="term" value="C:mitochondrial large ribosomal subunit"/>
    <property type="evidence" value="ECO:0000318"/>
    <property type="project" value="GO_Central"/>
</dbReference>
<dbReference type="STRING" id="402676.B6JWM1"/>
<proteinExistence type="inferred from homology"/>
<dbReference type="PANTHER" id="PTHR12059:SF5">
    <property type="entry name" value="LARGE RIBOSOMAL SUBUNIT PROTEIN UL23M"/>
    <property type="match status" value="1"/>
</dbReference>
<comment type="similarity">
    <text evidence="1">Belongs to the universal ribosomal protein uL23 family.</text>
</comment>
<dbReference type="HOGENOM" id="CLU_086423_2_0_1"/>
<dbReference type="InterPro" id="IPR013025">
    <property type="entry name" value="Ribosomal_uL23-like"/>
</dbReference>
<organism evidence="5 7">
    <name type="scientific">Schizosaccharomyces japonicus (strain yFS275 / FY16936)</name>
    <name type="common">Fission yeast</name>
    <dbReference type="NCBI Taxonomy" id="402676"/>
    <lineage>
        <taxon>Eukaryota</taxon>
        <taxon>Fungi</taxon>
        <taxon>Dikarya</taxon>
        <taxon>Ascomycota</taxon>
        <taxon>Taphrinomycotina</taxon>
        <taxon>Schizosaccharomycetes</taxon>
        <taxon>Schizosaccharomycetales</taxon>
        <taxon>Schizosaccharomycetaceae</taxon>
        <taxon>Schizosaccharomyces</taxon>
    </lineage>
</organism>
<dbReference type="AlphaFoldDB" id="B6JWM1"/>
<evidence type="ECO:0000256" key="1">
    <source>
        <dbReference type="ARBA" id="ARBA00006700"/>
    </source>
</evidence>
<gene>
    <name evidence="6" type="primary">mrp20</name>
    <name evidence="5" type="ORF">SJAG_00799</name>
</gene>
<evidence type="ECO:0000313" key="6">
    <source>
        <dbReference type="JaponicusDB" id="SJAG_00799"/>
    </source>
</evidence>
<evidence type="ECO:0000256" key="2">
    <source>
        <dbReference type="ARBA" id="ARBA00022980"/>
    </source>
</evidence>
<protein>
    <recommendedName>
        <fullName evidence="4">Large ribosomal subunit protein uL23m</fullName>
    </recommendedName>
</protein>
<dbReference type="InterPro" id="IPR012678">
    <property type="entry name" value="Ribosomal_uL23/eL15/eS24_sf"/>
</dbReference>
<dbReference type="GO" id="GO:0003735">
    <property type="term" value="F:structural constituent of ribosome"/>
    <property type="evidence" value="ECO:0000318"/>
    <property type="project" value="GO_Central"/>
</dbReference>
<dbReference type="SUPFAM" id="SSF54189">
    <property type="entry name" value="Ribosomal proteins S24e, L23 and L15e"/>
    <property type="match status" value="1"/>
</dbReference>
<dbReference type="VEuPathDB" id="FungiDB:SJAG_00799"/>
<dbReference type="GO" id="GO:0032543">
    <property type="term" value="P:mitochondrial translation"/>
    <property type="evidence" value="ECO:0000318"/>
    <property type="project" value="GO_Central"/>
</dbReference>
<evidence type="ECO:0000313" key="7">
    <source>
        <dbReference type="Proteomes" id="UP000001744"/>
    </source>
</evidence>
<evidence type="ECO:0000256" key="4">
    <source>
        <dbReference type="ARBA" id="ARBA00039977"/>
    </source>
</evidence>
<keyword evidence="3" id="KW-0687">Ribonucleoprotein</keyword>
<keyword evidence="2 5" id="KW-0689">Ribosomal protein</keyword>
<dbReference type="EMBL" id="KE651166">
    <property type="protein sequence ID" value="EEB05772.1"/>
    <property type="molecule type" value="Genomic_DNA"/>
</dbReference>
<accession>B6JWM1</accession>
<keyword evidence="7" id="KW-1185">Reference proteome</keyword>
<dbReference type="InterPro" id="IPR012677">
    <property type="entry name" value="Nucleotide-bd_a/b_plait_sf"/>
</dbReference>
<dbReference type="RefSeq" id="XP_002172065.1">
    <property type="nucleotide sequence ID" value="XM_002172029.2"/>
</dbReference>
<dbReference type="JaponicusDB" id="SJAG_00799">
    <property type="gene designation" value="mrp20"/>
</dbReference>
<name>B6JWM1_SCHJY</name>
<dbReference type="eggNOG" id="KOG4089">
    <property type="taxonomic scope" value="Eukaryota"/>
</dbReference>
<sequence length="164" mass="19185">MNTIPWRQGTKLVYLPNLIFTLYKRSNLPPNFAAFKVPLHVNKFDVRDYLLHVYNLKVLSVRSMIFARKLYRNRMGQVKRPKSIKKVIVEMEEPFVFPEPPEDLSPWQMGQLLPDGTSVRRVSQFSNVYEPFHVHRVNAELGKTHLPEVIQGQSLVKAMLKKLK</sequence>
<dbReference type="Gene3D" id="3.30.70.330">
    <property type="match status" value="1"/>
</dbReference>
<dbReference type="OMA" id="PFILYRG"/>
<dbReference type="PANTHER" id="PTHR12059">
    <property type="entry name" value="RIBOSOMAL PROTEIN L23-RELATED"/>
    <property type="match status" value="1"/>
</dbReference>
<dbReference type="GeneID" id="7048873"/>
<evidence type="ECO:0000256" key="3">
    <source>
        <dbReference type="ARBA" id="ARBA00023274"/>
    </source>
</evidence>
<reference evidence="5 7" key="1">
    <citation type="journal article" date="2011" name="Science">
        <title>Comparative functional genomics of the fission yeasts.</title>
        <authorList>
            <person name="Rhind N."/>
            <person name="Chen Z."/>
            <person name="Yassour M."/>
            <person name="Thompson D.A."/>
            <person name="Haas B.J."/>
            <person name="Habib N."/>
            <person name="Wapinski I."/>
            <person name="Roy S."/>
            <person name="Lin M.F."/>
            <person name="Heiman D.I."/>
            <person name="Young S.K."/>
            <person name="Furuya K."/>
            <person name="Guo Y."/>
            <person name="Pidoux A."/>
            <person name="Chen H.M."/>
            <person name="Robbertse B."/>
            <person name="Goldberg J.M."/>
            <person name="Aoki K."/>
            <person name="Bayne E.H."/>
            <person name="Berlin A.M."/>
            <person name="Desjardins C.A."/>
            <person name="Dobbs E."/>
            <person name="Dukaj L."/>
            <person name="Fan L."/>
            <person name="FitzGerald M.G."/>
            <person name="French C."/>
            <person name="Gujja S."/>
            <person name="Hansen K."/>
            <person name="Keifenheim D."/>
            <person name="Levin J.Z."/>
            <person name="Mosher R.A."/>
            <person name="Mueller C.A."/>
            <person name="Pfiffner J."/>
            <person name="Priest M."/>
            <person name="Russ C."/>
            <person name="Smialowska A."/>
            <person name="Swoboda P."/>
            <person name="Sykes S.M."/>
            <person name="Vaughn M."/>
            <person name="Vengrova S."/>
            <person name="Yoder R."/>
            <person name="Zeng Q."/>
            <person name="Allshire R."/>
            <person name="Baulcombe D."/>
            <person name="Birren B.W."/>
            <person name="Brown W."/>
            <person name="Ekwall K."/>
            <person name="Kellis M."/>
            <person name="Leatherwood J."/>
            <person name="Levin H."/>
            <person name="Margalit H."/>
            <person name="Martienssen R."/>
            <person name="Nieduszynski C.A."/>
            <person name="Spatafora J.W."/>
            <person name="Friedman N."/>
            <person name="Dalgaard J.Z."/>
            <person name="Baumann P."/>
            <person name="Niki H."/>
            <person name="Regev A."/>
            <person name="Nusbaum C."/>
        </authorList>
    </citation>
    <scope>NUCLEOTIDE SEQUENCE [LARGE SCALE GENOMIC DNA]</scope>
    <source>
        <strain evidence="7">yFS275 / FY16936</strain>
    </source>
</reference>
<dbReference type="Proteomes" id="UP000001744">
    <property type="component" value="Unassembled WGS sequence"/>
</dbReference>